<dbReference type="InterPro" id="IPR051932">
    <property type="entry name" value="Bact_StressResp_Reg"/>
</dbReference>
<dbReference type="PANTHER" id="PTHR33745">
    <property type="entry name" value="RSBT ANTAGONIST PROTEIN RSBS-RELATED"/>
    <property type="match status" value="1"/>
</dbReference>
<dbReference type="eggNOG" id="COG1366">
    <property type="taxonomic scope" value="Bacteria"/>
</dbReference>
<dbReference type="AlphaFoldDB" id="A0A017TEB4"/>
<dbReference type="CDD" id="cd07041">
    <property type="entry name" value="STAS_RsbR_RsbS_like"/>
    <property type="match status" value="1"/>
</dbReference>
<dbReference type="Gene3D" id="3.30.750.24">
    <property type="entry name" value="STAS domain"/>
    <property type="match status" value="1"/>
</dbReference>
<keyword evidence="1" id="KW-0597">Phosphoprotein</keyword>
<proteinExistence type="predicted"/>
<accession>A0A017TEB4</accession>
<evidence type="ECO:0000256" key="1">
    <source>
        <dbReference type="ARBA" id="ARBA00022553"/>
    </source>
</evidence>
<evidence type="ECO:0000259" key="2">
    <source>
        <dbReference type="PROSITE" id="PS50801"/>
    </source>
</evidence>
<evidence type="ECO:0000313" key="4">
    <source>
        <dbReference type="Proteomes" id="UP000019678"/>
    </source>
</evidence>
<dbReference type="PROSITE" id="PS50801">
    <property type="entry name" value="STAS"/>
    <property type="match status" value="1"/>
</dbReference>
<comment type="caution">
    <text evidence="3">The sequence shown here is derived from an EMBL/GenBank/DDBJ whole genome shotgun (WGS) entry which is preliminary data.</text>
</comment>
<protein>
    <submittedName>
        <fullName evidence="3">RsbR, positive regulator of sigma-B</fullName>
    </submittedName>
</protein>
<feature type="domain" description="STAS" evidence="2">
    <location>
        <begin position="193"/>
        <end position="304"/>
    </location>
</feature>
<dbReference type="Pfam" id="PF01740">
    <property type="entry name" value="STAS"/>
    <property type="match status" value="1"/>
</dbReference>
<gene>
    <name evidence="3" type="ORF">CAP_8677</name>
</gene>
<organism evidence="3 4">
    <name type="scientific">Chondromyces apiculatus DSM 436</name>
    <dbReference type="NCBI Taxonomy" id="1192034"/>
    <lineage>
        <taxon>Bacteria</taxon>
        <taxon>Pseudomonadati</taxon>
        <taxon>Myxococcota</taxon>
        <taxon>Polyangia</taxon>
        <taxon>Polyangiales</taxon>
        <taxon>Polyangiaceae</taxon>
        <taxon>Chondromyces</taxon>
    </lineage>
</organism>
<dbReference type="Proteomes" id="UP000019678">
    <property type="component" value="Unassembled WGS sequence"/>
</dbReference>
<dbReference type="InterPro" id="IPR002645">
    <property type="entry name" value="STAS_dom"/>
</dbReference>
<dbReference type="SUPFAM" id="SSF52091">
    <property type="entry name" value="SpoIIaa-like"/>
    <property type="match status" value="1"/>
</dbReference>
<evidence type="ECO:0000313" key="3">
    <source>
        <dbReference type="EMBL" id="EYF07554.1"/>
    </source>
</evidence>
<dbReference type="EMBL" id="ASRX01000009">
    <property type="protein sequence ID" value="EYF07554.1"/>
    <property type="molecule type" value="Genomic_DNA"/>
</dbReference>
<dbReference type="InterPro" id="IPR036513">
    <property type="entry name" value="STAS_dom_sf"/>
</dbReference>
<dbReference type="PANTHER" id="PTHR33745:SF3">
    <property type="entry name" value="RSBT CO-ANTAGONIST PROTEIN RSBRC"/>
    <property type="match status" value="1"/>
</dbReference>
<sequence length="323" mass="35810">MAGMQRMVGTERFNVCLQSGGREGTREDWDLICSAPTFEEGFALLVEEARKANWGDWSLLVLDSDRQEARFRVVNSWESIYQRALGVTWGSSYLAGKLAGICSRLFGMSCWAEQTAYQVAGDPWDEFFVRPSDGTVEREVEDLVRMDAATRADLAVALEKLRHEVSERRQTEHDLREKLEVIRRQDEAIQALSTPVLQVWDGVLALPLIGTIDGRRAASLTERLLGEIVRTGSRFALLDLTGVEIVDTSTADHLLRVVGAVQLLGAQAIITGINPAVAQTLTSLGVDLSTFTTQQNLQEGLRYCIQEAAPARAARTPPRRHGR</sequence>
<name>A0A017TEB4_9BACT</name>
<keyword evidence="4" id="KW-1185">Reference proteome</keyword>
<reference evidence="3 4" key="1">
    <citation type="submission" date="2013-05" db="EMBL/GenBank/DDBJ databases">
        <title>Genome assembly of Chondromyces apiculatus DSM 436.</title>
        <authorList>
            <person name="Sharma G."/>
            <person name="Khatri I."/>
            <person name="Kaur C."/>
            <person name="Mayilraj S."/>
            <person name="Subramanian S."/>
        </authorList>
    </citation>
    <scope>NUCLEOTIDE SEQUENCE [LARGE SCALE GENOMIC DNA]</scope>
    <source>
        <strain evidence="3 4">DSM 436</strain>
    </source>
</reference>
<dbReference type="STRING" id="1192034.CAP_8677"/>